<sequence length="276" mass="29072">MIRLSMMMGRTAAWVACLVLGLGAAVQAGTVDVYSNNVGGDAVVGASPTVAIGSSGWYYSDVRVGGTAGIDSTFARSGNGSVLFQGDASAGSYKADVSYSTGESLGKLSDLSSFSYDWYRSAASTNNGIQAPSLRLLLGVDGVYKGALVFEPYYSLTTPGDVATDTWVHSNIFDPNMYLWSNKDLPFQEQFNHDIAFWKSEIGNYDILGVSSGIGSGWYGTSIAAVDNIHFGFGEGPGTTYNFEVGAVPEPASVVSFLIAGGFGLAGAAYRRRRAR</sequence>
<reference evidence="5" key="1">
    <citation type="submission" date="2016-12" db="EMBL/GenBank/DDBJ databases">
        <title>Comparative genomics of four Isosphaeraceae planctomycetes: a common pool of plasmids and glycoside hydrolase genes.</title>
        <authorList>
            <person name="Ivanova A."/>
        </authorList>
    </citation>
    <scope>NUCLEOTIDE SEQUENCE [LARGE SCALE GENOMIC DNA]</scope>
    <source>
        <strain evidence="5">PX4</strain>
    </source>
</reference>
<dbReference type="Proteomes" id="UP000186309">
    <property type="component" value="Chromosome"/>
</dbReference>
<evidence type="ECO:0000256" key="2">
    <source>
        <dbReference type="SAM" id="SignalP"/>
    </source>
</evidence>
<feature type="chain" id="PRO_5012211304" description="Ice-binding protein C-terminal domain-containing protein" evidence="2">
    <location>
        <begin position="29"/>
        <end position="276"/>
    </location>
</feature>
<gene>
    <name evidence="4" type="ORF">BSF38_04587</name>
</gene>
<dbReference type="EMBL" id="CP019082">
    <property type="protein sequence ID" value="APW63029.1"/>
    <property type="molecule type" value="Genomic_DNA"/>
</dbReference>
<evidence type="ECO:0000313" key="5">
    <source>
        <dbReference type="Proteomes" id="UP000186309"/>
    </source>
</evidence>
<name>A0A1U7CVW2_9BACT</name>
<keyword evidence="1" id="KW-1133">Transmembrane helix</keyword>
<organism evidence="4 5">
    <name type="scientific">Paludisphaera borealis</name>
    <dbReference type="NCBI Taxonomy" id="1387353"/>
    <lineage>
        <taxon>Bacteria</taxon>
        <taxon>Pseudomonadati</taxon>
        <taxon>Planctomycetota</taxon>
        <taxon>Planctomycetia</taxon>
        <taxon>Isosphaerales</taxon>
        <taxon>Isosphaeraceae</taxon>
        <taxon>Paludisphaera</taxon>
    </lineage>
</organism>
<dbReference type="Pfam" id="PF07589">
    <property type="entry name" value="PEP-CTERM"/>
    <property type="match status" value="1"/>
</dbReference>
<feature type="transmembrane region" description="Helical" evidence="1">
    <location>
        <begin position="252"/>
        <end position="270"/>
    </location>
</feature>
<dbReference type="AlphaFoldDB" id="A0A1U7CVW2"/>
<dbReference type="RefSeq" id="WP_076349438.1">
    <property type="nucleotide sequence ID" value="NZ_CP019082.1"/>
</dbReference>
<dbReference type="InterPro" id="IPR013424">
    <property type="entry name" value="Ice-binding_C"/>
</dbReference>
<keyword evidence="1" id="KW-0472">Membrane</keyword>
<protein>
    <recommendedName>
        <fullName evidence="3">Ice-binding protein C-terminal domain-containing protein</fullName>
    </recommendedName>
</protein>
<proteinExistence type="predicted"/>
<evidence type="ECO:0000313" key="4">
    <source>
        <dbReference type="EMBL" id="APW63029.1"/>
    </source>
</evidence>
<dbReference type="NCBIfam" id="TIGR02595">
    <property type="entry name" value="PEP_CTERM"/>
    <property type="match status" value="1"/>
</dbReference>
<feature type="signal peptide" evidence="2">
    <location>
        <begin position="1"/>
        <end position="28"/>
    </location>
</feature>
<keyword evidence="5" id="KW-1185">Reference proteome</keyword>
<evidence type="ECO:0000256" key="1">
    <source>
        <dbReference type="SAM" id="Phobius"/>
    </source>
</evidence>
<dbReference type="KEGG" id="pbor:BSF38_04587"/>
<feature type="domain" description="Ice-binding protein C-terminal" evidence="3">
    <location>
        <begin position="247"/>
        <end position="273"/>
    </location>
</feature>
<keyword evidence="1" id="KW-0812">Transmembrane</keyword>
<evidence type="ECO:0000259" key="3">
    <source>
        <dbReference type="Pfam" id="PF07589"/>
    </source>
</evidence>
<accession>A0A1U7CVW2</accession>
<keyword evidence="2" id="KW-0732">Signal</keyword>